<proteinExistence type="predicted"/>
<reference evidence="1" key="1">
    <citation type="submission" date="2021-03" db="EMBL/GenBank/DDBJ databases">
        <title>Genomic Encyclopedia of Type Strains, Phase IV (KMG-IV): sequencing the most valuable type-strain genomes for metagenomic binning, comparative biology and taxonomic classification.</title>
        <authorList>
            <person name="Goeker M."/>
        </authorList>
    </citation>
    <scope>NUCLEOTIDE SEQUENCE</scope>
    <source>
        <strain evidence="1">DSM 107338</strain>
    </source>
</reference>
<dbReference type="PANTHER" id="PTHR37816:SF2">
    <property type="entry name" value="DNA TOPOLOGY MODULATION PROTEIN FLAR-RELATED PROTEIN"/>
    <property type="match status" value="1"/>
</dbReference>
<evidence type="ECO:0000313" key="1">
    <source>
        <dbReference type="EMBL" id="MBP2076341.1"/>
    </source>
</evidence>
<dbReference type="GO" id="GO:0016301">
    <property type="term" value="F:kinase activity"/>
    <property type="evidence" value="ECO:0007669"/>
    <property type="project" value="UniProtKB-KW"/>
</dbReference>
<protein>
    <submittedName>
        <fullName evidence="1">Adenylate kinase family enzyme</fullName>
    </submittedName>
</protein>
<dbReference type="AlphaFoldDB" id="A0A9X0YQR1"/>
<gene>
    <name evidence="1" type="ORF">J2Z64_000552</name>
</gene>
<dbReference type="Proteomes" id="UP001138793">
    <property type="component" value="Unassembled WGS sequence"/>
</dbReference>
<dbReference type="OrthoDB" id="1201990at2"/>
<comment type="caution">
    <text evidence="1">The sequence shown here is derived from an EMBL/GenBank/DDBJ whole genome shotgun (WGS) entry which is preliminary data.</text>
</comment>
<keyword evidence="1" id="KW-0808">Transferase</keyword>
<keyword evidence="1" id="KW-0418">Kinase</keyword>
<dbReference type="InterPro" id="IPR052922">
    <property type="entry name" value="Cytidylate_Kinase-2"/>
</dbReference>
<keyword evidence="2" id="KW-1185">Reference proteome</keyword>
<sequence>MDHLFWDNLASDYGIKAEVTKRDNKLKEIVESPSWVIEGVYFKWVAPSFDLADKIFILNTPISIQEERIWNRYEKRKAGILPTTKNETVESIQALIVWNRNYNTDLLPNFVRDSVYKDKMIQLADNESIFNYLTKYGLPRK</sequence>
<accession>A0A9X0YQR1</accession>
<dbReference type="RefSeq" id="WP_149475264.1">
    <property type="nucleotide sequence ID" value="NZ_JAGGMB010000001.1"/>
</dbReference>
<dbReference type="PANTHER" id="PTHR37816">
    <property type="entry name" value="YALI0E33011P"/>
    <property type="match status" value="1"/>
</dbReference>
<dbReference type="EMBL" id="JAGGMB010000001">
    <property type="protein sequence ID" value="MBP2076341.1"/>
    <property type="molecule type" value="Genomic_DNA"/>
</dbReference>
<evidence type="ECO:0000313" key="2">
    <source>
        <dbReference type="Proteomes" id="UP001138793"/>
    </source>
</evidence>
<name>A0A9X0YQR1_9BACI</name>
<organism evidence="1 2">
    <name type="scientific">Oceanobacillus polygoni</name>
    <dbReference type="NCBI Taxonomy" id="1235259"/>
    <lineage>
        <taxon>Bacteria</taxon>
        <taxon>Bacillati</taxon>
        <taxon>Bacillota</taxon>
        <taxon>Bacilli</taxon>
        <taxon>Bacillales</taxon>
        <taxon>Bacillaceae</taxon>
        <taxon>Oceanobacillus</taxon>
    </lineage>
</organism>